<dbReference type="PANTHER" id="PTHR30532:SF26">
    <property type="entry name" value="IRON(3+)-HYDROXAMATE-BINDING PROTEIN FHUD"/>
    <property type="match status" value="1"/>
</dbReference>
<dbReference type="InterPro" id="IPR018060">
    <property type="entry name" value="HTH_AraC"/>
</dbReference>
<evidence type="ECO:0000256" key="1">
    <source>
        <dbReference type="ARBA" id="ARBA00004196"/>
    </source>
</evidence>
<dbReference type="Gene3D" id="3.40.50.1980">
    <property type="entry name" value="Nitrogenase molybdenum iron protein domain"/>
    <property type="match status" value="2"/>
</dbReference>
<protein>
    <submittedName>
        <fullName evidence="10">AraC-like DNA-binding protein</fullName>
    </submittedName>
</protein>
<comment type="caution">
    <text evidence="10">The sequence shown here is derived from an EMBL/GenBank/DDBJ whole genome shotgun (WGS) entry which is preliminary data.</text>
</comment>
<dbReference type="PROSITE" id="PS50983">
    <property type="entry name" value="FE_B12_PBP"/>
    <property type="match status" value="1"/>
</dbReference>
<evidence type="ECO:0000259" key="8">
    <source>
        <dbReference type="PROSITE" id="PS01124"/>
    </source>
</evidence>
<evidence type="ECO:0000256" key="5">
    <source>
        <dbReference type="ARBA" id="ARBA00023015"/>
    </source>
</evidence>
<dbReference type="GO" id="GO:1901678">
    <property type="term" value="P:iron coordination entity transport"/>
    <property type="evidence" value="ECO:0007669"/>
    <property type="project" value="UniProtKB-ARBA"/>
</dbReference>
<dbReference type="EMBL" id="JACHXW010000005">
    <property type="protein sequence ID" value="MBB3152225.1"/>
    <property type="molecule type" value="Genomic_DNA"/>
</dbReference>
<sequence length="462" mass="52771">MFLKKVPLKRKNSKQQHDYYKIVESYRDVNGKPKHRLVANIGELTLEAAEQWRKQLRAGIMPESLRFLGEDGSPSERQAIPNSGIEKEAAGSEWIEKALDYIKKNYAGEMTRAAEAKRACVSPEHFSRVFKRHTGKTFKEYVTELRIRAAQEQLFTSKKDLYETALSVGYKDGFYLSRRFKQITGDAPTIYLKRPKRIATLSYNYSASLFTLGVMPSLAVISNWTLDLFGQEAARSKIHLFQNVPKNLYAAINPTSPDLILNYVSNEESSEELRRISPLVSLPFEQMNWDEQFMRIAEIVDRSIAAKDCLKRLEELAGHASRELDHCLGKRGTAVVIELGAETSYVFGDKWGRASHLLYDALQFAPPLSMMENGSHRIGYVEAPTEEVHSFAADHMFIVLPKDLKERRKVQNIINRRCWQLLPAYQNNHIYSIDGHAFYGFDPASTEKQLKDIVHVISKSTS</sequence>
<keyword evidence="7" id="KW-0804">Transcription</keyword>
<evidence type="ECO:0000256" key="4">
    <source>
        <dbReference type="ARBA" id="ARBA00022729"/>
    </source>
</evidence>
<evidence type="ECO:0000313" key="11">
    <source>
        <dbReference type="Proteomes" id="UP000518605"/>
    </source>
</evidence>
<reference evidence="10 11" key="1">
    <citation type="submission" date="2020-08" db="EMBL/GenBank/DDBJ databases">
        <title>Genomic Encyclopedia of Type Strains, Phase III (KMG-III): the genomes of soil and plant-associated and newly described type strains.</title>
        <authorList>
            <person name="Whitman W."/>
        </authorList>
    </citation>
    <scope>NUCLEOTIDE SEQUENCE [LARGE SCALE GENOMIC DNA]</scope>
    <source>
        <strain evidence="10 11">CECT 8234</strain>
    </source>
</reference>
<evidence type="ECO:0000313" key="10">
    <source>
        <dbReference type="EMBL" id="MBB3152225.1"/>
    </source>
</evidence>
<organism evidence="10 11">
    <name type="scientific">Paenibacillus endophyticus</name>
    <dbReference type="NCBI Taxonomy" id="1294268"/>
    <lineage>
        <taxon>Bacteria</taxon>
        <taxon>Bacillati</taxon>
        <taxon>Bacillota</taxon>
        <taxon>Bacilli</taxon>
        <taxon>Bacillales</taxon>
        <taxon>Paenibacillaceae</taxon>
        <taxon>Paenibacillus</taxon>
    </lineage>
</organism>
<evidence type="ECO:0000256" key="6">
    <source>
        <dbReference type="ARBA" id="ARBA00023125"/>
    </source>
</evidence>
<dbReference type="PROSITE" id="PS01124">
    <property type="entry name" value="HTH_ARAC_FAMILY_2"/>
    <property type="match status" value="1"/>
</dbReference>
<feature type="domain" description="Fe/B12 periplasmic-binding" evidence="9">
    <location>
        <begin position="197"/>
        <end position="461"/>
    </location>
</feature>
<gene>
    <name evidence="10" type="ORF">FHS16_002271</name>
</gene>
<keyword evidence="5" id="KW-0805">Transcription regulation</keyword>
<keyword evidence="11" id="KW-1185">Reference proteome</keyword>
<dbReference type="InterPro" id="IPR018062">
    <property type="entry name" value="HTH_AraC-typ_CS"/>
</dbReference>
<feature type="domain" description="HTH araC/xylS-type" evidence="8">
    <location>
        <begin position="96"/>
        <end position="194"/>
    </location>
</feature>
<dbReference type="Pfam" id="PF12833">
    <property type="entry name" value="HTH_18"/>
    <property type="match status" value="1"/>
</dbReference>
<dbReference type="GO" id="GO:0043565">
    <property type="term" value="F:sequence-specific DNA binding"/>
    <property type="evidence" value="ECO:0007669"/>
    <property type="project" value="InterPro"/>
</dbReference>
<keyword evidence="3" id="KW-0813">Transport</keyword>
<dbReference type="InterPro" id="IPR009057">
    <property type="entry name" value="Homeodomain-like_sf"/>
</dbReference>
<accession>A0A7W5C6U6</accession>
<evidence type="ECO:0000256" key="3">
    <source>
        <dbReference type="ARBA" id="ARBA00022448"/>
    </source>
</evidence>
<dbReference type="Gene3D" id="1.10.10.60">
    <property type="entry name" value="Homeodomain-like"/>
    <property type="match status" value="2"/>
</dbReference>
<dbReference type="InterPro" id="IPR051313">
    <property type="entry name" value="Bact_iron-sidero_bind"/>
</dbReference>
<dbReference type="SUPFAM" id="SSF46689">
    <property type="entry name" value="Homeodomain-like"/>
    <property type="match status" value="2"/>
</dbReference>
<proteinExistence type="inferred from homology"/>
<dbReference type="RefSeq" id="WP_183561915.1">
    <property type="nucleotide sequence ID" value="NZ_CBCSLB010000003.1"/>
</dbReference>
<dbReference type="GO" id="GO:0030288">
    <property type="term" value="C:outer membrane-bounded periplasmic space"/>
    <property type="evidence" value="ECO:0007669"/>
    <property type="project" value="TreeGrafter"/>
</dbReference>
<evidence type="ECO:0000259" key="9">
    <source>
        <dbReference type="PROSITE" id="PS50983"/>
    </source>
</evidence>
<dbReference type="PANTHER" id="PTHR30532">
    <property type="entry name" value="IRON III DICITRATE-BINDING PERIPLASMIC PROTEIN"/>
    <property type="match status" value="1"/>
</dbReference>
<evidence type="ECO:0000256" key="7">
    <source>
        <dbReference type="ARBA" id="ARBA00023163"/>
    </source>
</evidence>
<evidence type="ECO:0000256" key="2">
    <source>
        <dbReference type="ARBA" id="ARBA00008814"/>
    </source>
</evidence>
<dbReference type="Proteomes" id="UP000518605">
    <property type="component" value="Unassembled WGS sequence"/>
</dbReference>
<comment type="subcellular location">
    <subcellularLocation>
        <location evidence="1">Cell envelope</location>
    </subcellularLocation>
</comment>
<comment type="similarity">
    <text evidence="2">Belongs to the bacterial solute-binding protein 8 family.</text>
</comment>
<dbReference type="InterPro" id="IPR002491">
    <property type="entry name" value="ABC_transptr_periplasmic_BD"/>
</dbReference>
<dbReference type="SMART" id="SM00342">
    <property type="entry name" value="HTH_ARAC"/>
    <property type="match status" value="1"/>
</dbReference>
<dbReference type="AlphaFoldDB" id="A0A7W5C6U6"/>
<name>A0A7W5C6U6_9BACL</name>
<keyword evidence="4" id="KW-0732">Signal</keyword>
<keyword evidence="6 10" id="KW-0238">DNA-binding</keyword>
<dbReference type="SUPFAM" id="SSF53807">
    <property type="entry name" value="Helical backbone' metal receptor"/>
    <property type="match status" value="1"/>
</dbReference>
<dbReference type="Pfam" id="PF01497">
    <property type="entry name" value="Peripla_BP_2"/>
    <property type="match status" value="1"/>
</dbReference>
<dbReference type="GO" id="GO:0003700">
    <property type="term" value="F:DNA-binding transcription factor activity"/>
    <property type="evidence" value="ECO:0007669"/>
    <property type="project" value="InterPro"/>
</dbReference>
<dbReference type="PROSITE" id="PS00041">
    <property type="entry name" value="HTH_ARAC_FAMILY_1"/>
    <property type="match status" value="1"/>
</dbReference>